<dbReference type="InterPro" id="IPR027417">
    <property type="entry name" value="P-loop_NTPase"/>
</dbReference>
<evidence type="ECO:0000313" key="2">
    <source>
        <dbReference type="Proteomes" id="UP000219215"/>
    </source>
</evidence>
<dbReference type="RefSeq" id="WP_097013331.1">
    <property type="nucleotide sequence ID" value="NZ_LT907975.1"/>
</dbReference>
<dbReference type="AlphaFoldDB" id="A0A2C8FDU5"/>
<reference evidence="2" key="1">
    <citation type="submission" date="2017-09" db="EMBL/GenBank/DDBJ databases">
        <authorList>
            <person name="Regsiter A."/>
            <person name="William W."/>
        </authorList>
    </citation>
    <scope>NUCLEOTIDE SEQUENCE [LARGE SCALE GENOMIC DNA]</scope>
    <source>
        <strain evidence="2">500-1</strain>
    </source>
</reference>
<dbReference type="KEGG" id="pprf:DPRO_3715"/>
<dbReference type="OrthoDB" id="479677at2"/>
<name>A0A2C8FDU5_9BACT</name>
<dbReference type="Pfam" id="PF03237">
    <property type="entry name" value="Terminase_6N"/>
    <property type="match status" value="1"/>
</dbReference>
<proteinExistence type="predicted"/>
<keyword evidence="2" id="KW-1185">Reference proteome</keyword>
<dbReference type="Gene3D" id="3.40.50.300">
    <property type="entry name" value="P-loop containing nucleotide triphosphate hydrolases"/>
    <property type="match status" value="1"/>
</dbReference>
<evidence type="ECO:0000313" key="1">
    <source>
        <dbReference type="EMBL" id="SOB60631.1"/>
    </source>
</evidence>
<dbReference type="Gene3D" id="3.30.420.240">
    <property type="match status" value="1"/>
</dbReference>
<sequence>MAKFQLPVTPHKYQEIFLQDIKRYNVLVAHRRFGKTVCALITLILSATSTPKVNARYGYIAPFYKQAKQISWDYLKTFVGGFPGVKFNESELRVDFPNGARITLYGADNPHSMRGLYFDGVVVDEPAQCSPSLYGEILRPALSDRKGFVIFIGTPNGHDHFWELYNKALRSGNWSAQLYKASETGIVDADELAEAKSEMTDAEFEQEFECSFDVSAGDVVIPIEEINASIGRHIGYLQMGKVMGVDVGMSMGGDPSAIVTRQGGQVTHMEEFNMTDSIQIAGRVRDAFYDQEANHIVIDALTWGKGVYDILASWGLPVTGINVSERAAENERFANSRAELWFKARDFFAEKQCSLLSDHPLTDKLVAELSNLTYSHTPSGKRKVESKPDLAKRGVPSPNLADAFVLTMDSSAVGAIAFGRLEAPEQQNMLL</sequence>
<accession>A0A2C8FDU5</accession>
<protein>
    <submittedName>
        <fullName evidence="1">Uncharacterized protein</fullName>
    </submittedName>
</protein>
<dbReference type="EMBL" id="LT907975">
    <property type="protein sequence ID" value="SOB60631.1"/>
    <property type="molecule type" value="Genomic_DNA"/>
</dbReference>
<gene>
    <name evidence="1" type="ORF">DPRO_3715</name>
</gene>
<dbReference type="Proteomes" id="UP000219215">
    <property type="component" value="Chromosome DPRO"/>
</dbReference>
<organism evidence="1 2">
    <name type="scientific">Pseudodesulfovibrio profundus</name>
    <dbReference type="NCBI Taxonomy" id="57320"/>
    <lineage>
        <taxon>Bacteria</taxon>
        <taxon>Pseudomonadati</taxon>
        <taxon>Thermodesulfobacteriota</taxon>
        <taxon>Desulfovibrionia</taxon>
        <taxon>Desulfovibrionales</taxon>
        <taxon>Desulfovibrionaceae</taxon>
    </lineage>
</organism>